<sequence length="121" mass="13490">MSFRIISVWTLFLCLSFFELTPAFGGGYQLEINHPDGSAFRRETVVEDAGGNSQVEGEIRQMFPAPHEGSLVVFYKTGSEGYRIRYSYEARRENSLQPILAKNNSLPIKRIGVNALKSSAG</sequence>
<keyword evidence="1" id="KW-0732">Signal</keyword>
<evidence type="ECO:0000256" key="1">
    <source>
        <dbReference type="SAM" id="SignalP"/>
    </source>
</evidence>
<dbReference type="GeneID" id="108019440"/>
<evidence type="ECO:0000313" key="3">
    <source>
        <dbReference type="RefSeq" id="XP_036675247.3"/>
    </source>
</evidence>
<dbReference type="AlphaFoldDB" id="A0AB40AB99"/>
<proteinExistence type="predicted"/>
<organism evidence="2 3">
    <name type="scientific">Drosophila suzukii</name>
    <name type="common">Spotted-wing drosophila fruit fly</name>
    <dbReference type="NCBI Taxonomy" id="28584"/>
    <lineage>
        <taxon>Eukaryota</taxon>
        <taxon>Metazoa</taxon>
        <taxon>Ecdysozoa</taxon>
        <taxon>Arthropoda</taxon>
        <taxon>Hexapoda</taxon>
        <taxon>Insecta</taxon>
        <taxon>Pterygota</taxon>
        <taxon>Neoptera</taxon>
        <taxon>Endopterygota</taxon>
        <taxon>Diptera</taxon>
        <taxon>Brachycera</taxon>
        <taxon>Muscomorpha</taxon>
        <taxon>Ephydroidea</taxon>
        <taxon>Drosophilidae</taxon>
        <taxon>Drosophila</taxon>
        <taxon>Sophophora</taxon>
    </lineage>
</organism>
<feature type="chain" id="PRO_5045546342" evidence="1">
    <location>
        <begin position="26"/>
        <end position="121"/>
    </location>
</feature>
<protein>
    <submittedName>
        <fullName evidence="3">Uncharacterized protein isoform X1</fullName>
    </submittedName>
</protein>
<name>A0AB40AB99_DROSZ</name>
<dbReference type="RefSeq" id="XP_036675247.3">
    <property type="nucleotide sequence ID" value="XM_036819352.3"/>
</dbReference>
<evidence type="ECO:0000313" key="2">
    <source>
        <dbReference type="Proteomes" id="UP001652628"/>
    </source>
</evidence>
<keyword evidence="2" id="KW-1185">Reference proteome</keyword>
<dbReference type="Proteomes" id="UP001652628">
    <property type="component" value="Chromosome 3"/>
</dbReference>
<accession>A0AB40AB99</accession>
<gene>
    <name evidence="3" type="primary">LOC108019440</name>
</gene>
<feature type="signal peptide" evidence="1">
    <location>
        <begin position="1"/>
        <end position="25"/>
    </location>
</feature>
<reference evidence="3" key="1">
    <citation type="submission" date="2025-08" db="UniProtKB">
        <authorList>
            <consortium name="RefSeq"/>
        </authorList>
    </citation>
    <scope>IDENTIFICATION</scope>
</reference>